<comment type="subcellular location">
    <subcellularLocation>
        <location evidence="1">Cell membrane</location>
        <topology evidence="1">Multi-pass membrane protein</topology>
    </subcellularLocation>
</comment>
<feature type="transmembrane region" description="Helical" evidence="6">
    <location>
        <begin position="150"/>
        <end position="170"/>
    </location>
</feature>
<dbReference type="EMBL" id="MHCQ01000037">
    <property type="protein sequence ID" value="OGY23862.1"/>
    <property type="molecule type" value="Genomic_DNA"/>
</dbReference>
<gene>
    <name evidence="8" type="ORF">A2Y57_01075</name>
</gene>
<dbReference type="GO" id="GO:0005886">
    <property type="term" value="C:plasma membrane"/>
    <property type="evidence" value="ECO:0007669"/>
    <property type="project" value="UniProtKB-SubCell"/>
</dbReference>
<feature type="transmembrane region" description="Helical" evidence="6">
    <location>
        <begin position="7"/>
        <end position="30"/>
    </location>
</feature>
<keyword evidence="3 6" id="KW-0812">Transmembrane</keyword>
<dbReference type="InterPro" id="IPR051311">
    <property type="entry name" value="DedA_domain"/>
</dbReference>
<proteinExistence type="predicted"/>
<evidence type="ECO:0000256" key="6">
    <source>
        <dbReference type="SAM" id="Phobius"/>
    </source>
</evidence>
<dbReference type="PANTHER" id="PTHR42709:SF6">
    <property type="entry name" value="UNDECAPRENYL PHOSPHATE TRANSPORTER A"/>
    <property type="match status" value="1"/>
</dbReference>
<dbReference type="Pfam" id="PF09335">
    <property type="entry name" value="VTT_dom"/>
    <property type="match status" value="1"/>
</dbReference>
<accession>A0A1G1W862</accession>
<comment type="caution">
    <text evidence="8">The sequence shown here is derived from an EMBL/GenBank/DDBJ whole genome shotgun (WGS) entry which is preliminary data.</text>
</comment>
<evidence type="ECO:0000256" key="5">
    <source>
        <dbReference type="ARBA" id="ARBA00023136"/>
    </source>
</evidence>
<evidence type="ECO:0000313" key="8">
    <source>
        <dbReference type="EMBL" id="OGY23862.1"/>
    </source>
</evidence>
<feature type="transmembrane region" description="Helical" evidence="6">
    <location>
        <begin position="182"/>
        <end position="200"/>
    </location>
</feature>
<dbReference type="PANTHER" id="PTHR42709">
    <property type="entry name" value="ALKALINE PHOSPHATASE LIKE PROTEIN"/>
    <property type="match status" value="1"/>
</dbReference>
<organism evidence="8 9">
    <name type="scientific">Candidatus Woykebacteria bacterium RBG_13_40_7b</name>
    <dbReference type="NCBI Taxonomy" id="1802594"/>
    <lineage>
        <taxon>Bacteria</taxon>
        <taxon>Candidatus Woykeibacteriota</taxon>
    </lineage>
</organism>
<evidence type="ECO:0000256" key="1">
    <source>
        <dbReference type="ARBA" id="ARBA00004651"/>
    </source>
</evidence>
<keyword evidence="4 6" id="KW-1133">Transmembrane helix</keyword>
<dbReference type="Proteomes" id="UP000177103">
    <property type="component" value="Unassembled WGS sequence"/>
</dbReference>
<evidence type="ECO:0000256" key="2">
    <source>
        <dbReference type="ARBA" id="ARBA00022475"/>
    </source>
</evidence>
<name>A0A1G1W862_9BACT</name>
<reference evidence="8 9" key="1">
    <citation type="journal article" date="2016" name="Nat. Commun.">
        <title>Thousands of microbial genomes shed light on interconnected biogeochemical processes in an aquifer system.</title>
        <authorList>
            <person name="Anantharaman K."/>
            <person name="Brown C.T."/>
            <person name="Hug L.A."/>
            <person name="Sharon I."/>
            <person name="Castelle C.J."/>
            <person name="Probst A.J."/>
            <person name="Thomas B.C."/>
            <person name="Singh A."/>
            <person name="Wilkins M.J."/>
            <person name="Karaoz U."/>
            <person name="Brodie E.L."/>
            <person name="Williams K.H."/>
            <person name="Hubbard S.S."/>
            <person name="Banfield J.F."/>
        </authorList>
    </citation>
    <scope>NUCLEOTIDE SEQUENCE [LARGE SCALE GENOMIC DNA]</scope>
</reference>
<feature type="domain" description="VTT" evidence="7">
    <location>
        <begin position="37"/>
        <end position="166"/>
    </location>
</feature>
<dbReference type="InterPro" id="IPR032816">
    <property type="entry name" value="VTT_dom"/>
</dbReference>
<keyword evidence="5 6" id="KW-0472">Membrane</keyword>
<evidence type="ECO:0000259" key="7">
    <source>
        <dbReference type="Pfam" id="PF09335"/>
    </source>
</evidence>
<evidence type="ECO:0000256" key="3">
    <source>
        <dbReference type="ARBA" id="ARBA00022692"/>
    </source>
</evidence>
<protein>
    <recommendedName>
        <fullName evidence="7">VTT domain-containing protein</fullName>
    </recommendedName>
</protein>
<evidence type="ECO:0000313" key="9">
    <source>
        <dbReference type="Proteomes" id="UP000177103"/>
    </source>
</evidence>
<keyword evidence="2" id="KW-1003">Cell membrane</keyword>
<dbReference type="AlphaFoldDB" id="A0A1G1W862"/>
<evidence type="ECO:0000256" key="4">
    <source>
        <dbReference type="ARBA" id="ARBA00022989"/>
    </source>
</evidence>
<sequence>MEIIIEPIFNFIISTISNFGYLGIIFAMAVESANIPLPSEIIMPFSGYLVFKGEFNLLAVSLSGALGNLLGSLLSYAIGYFGGESVVRQLIKKYGRFIFINEKEYYQAKEWFFRKGDIIVLVSRILPVVRTFVSLPAGVARMNPIKFTSYTFFGSFLWSLFLAYIGLVLGERWQEVMPFFRQFDFLIAIAFLTAVSFYIYKKVKSTKVDTGKVV</sequence>
<feature type="transmembrane region" description="Helical" evidence="6">
    <location>
        <begin position="57"/>
        <end position="83"/>
    </location>
</feature>